<comment type="similarity">
    <text evidence="2 13">Belongs to the sodium:solute symporter (SSF) (TC 2.A.21) family.</text>
</comment>
<evidence type="ECO:0000256" key="11">
    <source>
        <dbReference type="ARBA" id="ARBA00023201"/>
    </source>
</evidence>
<organism evidence="15 16">
    <name type="scientific">Salinibacter ruber</name>
    <dbReference type="NCBI Taxonomy" id="146919"/>
    <lineage>
        <taxon>Bacteria</taxon>
        <taxon>Pseudomonadati</taxon>
        <taxon>Rhodothermota</taxon>
        <taxon>Rhodothermia</taxon>
        <taxon>Rhodothermales</taxon>
        <taxon>Salinibacteraceae</taxon>
        <taxon>Salinibacter</taxon>
    </lineage>
</organism>
<feature type="transmembrane region" description="Helical" evidence="14">
    <location>
        <begin position="160"/>
        <end position="176"/>
    </location>
</feature>
<comment type="caution">
    <text evidence="15">The sequence shown here is derived from an EMBL/GenBank/DDBJ whole genome shotgun (WGS) entry which is preliminary data.</text>
</comment>
<proteinExistence type="inferred from homology"/>
<evidence type="ECO:0000256" key="10">
    <source>
        <dbReference type="ARBA" id="ARBA00023136"/>
    </source>
</evidence>
<dbReference type="PANTHER" id="PTHR48086">
    <property type="entry name" value="SODIUM/PROLINE SYMPORTER-RELATED"/>
    <property type="match status" value="1"/>
</dbReference>
<gene>
    <name evidence="15" type="ORF">GGP71_000264</name>
</gene>
<feature type="transmembrane region" description="Helical" evidence="14">
    <location>
        <begin position="280"/>
        <end position="306"/>
    </location>
</feature>
<feature type="transmembrane region" description="Helical" evidence="14">
    <location>
        <begin position="122"/>
        <end position="140"/>
    </location>
</feature>
<evidence type="ECO:0000256" key="13">
    <source>
        <dbReference type="RuleBase" id="RU362091"/>
    </source>
</evidence>
<keyword evidence="6" id="KW-0769">Symport</keyword>
<dbReference type="AlphaFoldDB" id="A0A9X2PVL7"/>
<feature type="transmembrane region" description="Helical" evidence="14">
    <location>
        <begin position="397"/>
        <end position="420"/>
    </location>
</feature>
<dbReference type="CDD" id="cd10322">
    <property type="entry name" value="SLC5sbd"/>
    <property type="match status" value="1"/>
</dbReference>
<dbReference type="EMBL" id="JANUAU010000001">
    <property type="protein sequence ID" value="MCS3676368.1"/>
    <property type="molecule type" value="Genomic_DNA"/>
</dbReference>
<dbReference type="Pfam" id="PF00474">
    <property type="entry name" value="SSF"/>
    <property type="match status" value="1"/>
</dbReference>
<feature type="transmembrane region" description="Helical" evidence="14">
    <location>
        <begin position="326"/>
        <end position="354"/>
    </location>
</feature>
<keyword evidence="3" id="KW-0813">Transport</keyword>
<dbReference type="PANTHER" id="PTHR48086:SF3">
    <property type="entry name" value="SODIUM_PROLINE SYMPORTER"/>
    <property type="match status" value="1"/>
</dbReference>
<dbReference type="Proteomes" id="UP001155027">
    <property type="component" value="Unassembled WGS sequence"/>
</dbReference>
<evidence type="ECO:0000256" key="1">
    <source>
        <dbReference type="ARBA" id="ARBA00004651"/>
    </source>
</evidence>
<keyword evidence="11" id="KW-0739">Sodium transport</keyword>
<feature type="transmembrane region" description="Helical" evidence="14">
    <location>
        <begin position="75"/>
        <end position="93"/>
    </location>
</feature>
<evidence type="ECO:0000256" key="9">
    <source>
        <dbReference type="ARBA" id="ARBA00023065"/>
    </source>
</evidence>
<evidence type="ECO:0000256" key="7">
    <source>
        <dbReference type="ARBA" id="ARBA00022989"/>
    </source>
</evidence>
<evidence type="ECO:0000256" key="4">
    <source>
        <dbReference type="ARBA" id="ARBA00022475"/>
    </source>
</evidence>
<sequence>MPEWAVILSICGLYLVLVLGLGVWSGRTVSASVDGYVAGDRTLGVIVLYFVLGASVFSSFAFLGAPGWAYSRGAAAFYIIAYGTVGMVPFYFLGPRARQVGEAFGFVTQAEMLAHRYDSRTLSVVLAALSVVAFVPYLTLQMKGAGLLLSTISDGVVPQWLGALAAYGVVLVYVFASGMMAIGWTNTVQGLFMMAVAWFLGLYLPETLHGGIQPMFEAIAASDKAAMLDVPGLAADGSPWSWAGYSSAVIVSAVGFSMWPHLFMRAFTAKSDRTLKLTVVLYPTFQLFLVPILLIGFAGVLAFPGVAPPDTIVPHLLTQIELSPVLVGLVCAGALAASMSSGDAILHAAASIGLRDGIKPLLAAPMTDTRQRQWIRGLVVATSATAYYFAVFSEVGIVALLLGAYGGVAQIFPLVFAAFYWPRATGAGALAGLLAGIGVNTLFLVAPHLRPFPLHEGVYGLAANIAVFIAVSLLTPPHDRDRLRAYTHSDRLAADETVAS</sequence>
<evidence type="ECO:0000313" key="16">
    <source>
        <dbReference type="Proteomes" id="UP001155027"/>
    </source>
</evidence>
<evidence type="ECO:0000256" key="2">
    <source>
        <dbReference type="ARBA" id="ARBA00006434"/>
    </source>
</evidence>
<dbReference type="GO" id="GO:0006814">
    <property type="term" value="P:sodium ion transport"/>
    <property type="evidence" value="ECO:0007669"/>
    <property type="project" value="UniProtKB-KW"/>
</dbReference>
<dbReference type="InterPro" id="IPR038377">
    <property type="entry name" value="Na/Glc_symporter_sf"/>
</dbReference>
<evidence type="ECO:0000256" key="14">
    <source>
        <dbReference type="SAM" id="Phobius"/>
    </source>
</evidence>
<evidence type="ECO:0000256" key="8">
    <source>
        <dbReference type="ARBA" id="ARBA00023053"/>
    </source>
</evidence>
<protein>
    <submittedName>
        <fullName evidence="15">SSS family solute:Na+ symporter</fullName>
    </submittedName>
</protein>
<accession>A0A9X2PVL7</accession>
<feature type="transmembrane region" description="Helical" evidence="14">
    <location>
        <begin position="374"/>
        <end position="391"/>
    </location>
</feature>
<dbReference type="Gene3D" id="1.20.1730.10">
    <property type="entry name" value="Sodium/glucose cotransporter"/>
    <property type="match status" value="1"/>
</dbReference>
<dbReference type="InterPro" id="IPR001734">
    <property type="entry name" value="Na/solute_symporter"/>
</dbReference>
<feature type="transmembrane region" description="Helical" evidence="14">
    <location>
        <begin position="188"/>
        <end position="205"/>
    </location>
</feature>
<keyword evidence="4" id="KW-1003">Cell membrane</keyword>
<evidence type="ECO:0000256" key="12">
    <source>
        <dbReference type="ARBA" id="ARBA00033708"/>
    </source>
</evidence>
<evidence type="ECO:0000256" key="5">
    <source>
        <dbReference type="ARBA" id="ARBA00022692"/>
    </source>
</evidence>
<keyword evidence="8" id="KW-0915">Sodium</keyword>
<dbReference type="InterPro" id="IPR050277">
    <property type="entry name" value="Sodium:Solute_Symporter"/>
</dbReference>
<feature type="transmembrane region" description="Helical" evidence="14">
    <location>
        <begin position="240"/>
        <end position="259"/>
    </location>
</feature>
<feature type="transmembrane region" description="Helical" evidence="14">
    <location>
        <begin position="6"/>
        <end position="24"/>
    </location>
</feature>
<keyword evidence="10 14" id="KW-0472">Membrane</keyword>
<dbReference type="RefSeq" id="WP_259079200.1">
    <property type="nucleotide sequence ID" value="NZ_JANUAU010000001.1"/>
</dbReference>
<keyword evidence="5 14" id="KW-0812">Transmembrane</keyword>
<keyword evidence="9" id="KW-0406">Ion transport</keyword>
<feature type="transmembrane region" description="Helical" evidence="14">
    <location>
        <begin position="45"/>
        <end position="69"/>
    </location>
</feature>
<evidence type="ECO:0000313" key="15">
    <source>
        <dbReference type="EMBL" id="MCS3676368.1"/>
    </source>
</evidence>
<dbReference type="GO" id="GO:0015293">
    <property type="term" value="F:symporter activity"/>
    <property type="evidence" value="ECO:0007669"/>
    <property type="project" value="UniProtKB-KW"/>
</dbReference>
<dbReference type="GO" id="GO:0005886">
    <property type="term" value="C:plasma membrane"/>
    <property type="evidence" value="ECO:0007669"/>
    <property type="project" value="UniProtKB-SubCell"/>
</dbReference>
<evidence type="ECO:0000256" key="6">
    <source>
        <dbReference type="ARBA" id="ARBA00022847"/>
    </source>
</evidence>
<dbReference type="PROSITE" id="PS50283">
    <property type="entry name" value="NA_SOLUT_SYMP_3"/>
    <property type="match status" value="1"/>
</dbReference>
<reference evidence="15" key="1">
    <citation type="submission" date="2022-08" db="EMBL/GenBank/DDBJ databases">
        <title>Genomic Encyclopedia of Type Strains, Phase V (KMG-V): Genome sequencing to study the core and pangenomes of soil and plant-associated prokaryotes.</title>
        <authorList>
            <person name="Whitman W."/>
        </authorList>
    </citation>
    <scope>NUCLEOTIDE SEQUENCE</scope>
    <source>
        <strain evidence="15">0</strain>
    </source>
</reference>
<feature type="transmembrane region" description="Helical" evidence="14">
    <location>
        <begin position="458"/>
        <end position="475"/>
    </location>
</feature>
<comment type="catalytic activity">
    <reaction evidence="12">
        <text>L-proline(in) + Na(+)(in) = L-proline(out) + Na(+)(out)</text>
        <dbReference type="Rhea" id="RHEA:28967"/>
        <dbReference type="ChEBI" id="CHEBI:29101"/>
        <dbReference type="ChEBI" id="CHEBI:60039"/>
    </reaction>
</comment>
<evidence type="ECO:0000256" key="3">
    <source>
        <dbReference type="ARBA" id="ARBA00022448"/>
    </source>
</evidence>
<feature type="transmembrane region" description="Helical" evidence="14">
    <location>
        <begin position="427"/>
        <end position="446"/>
    </location>
</feature>
<name>A0A9X2PVL7_9BACT</name>
<keyword evidence="7 14" id="KW-1133">Transmembrane helix</keyword>
<comment type="subcellular location">
    <subcellularLocation>
        <location evidence="1">Cell membrane</location>
        <topology evidence="1">Multi-pass membrane protein</topology>
    </subcellularLocation>
</comment>